<name>A0A843XTG2_COLES</name>
<protein>
    <submittedName>
        <fullName evidence="1">Uncharacterized protein</fullName>
    </submittedName>
</protein>
<comment type="caution">
    <text evidence="1">The sequence shown here is derived from an EMBL/GenBank/DDBJ whole genome shotgun (WGS) entry which is preliminary data.</text>
</comment>
<evidence type="ECO:0000313" key="2">
    <source>
        <dbReference type="Proteomes" id="UP000652761"/>
    </source>
</evidence>
<proteinExistence type="predicted"/>
<reference evidence="1" key="1">
    <citation type="submission" date="2017-07" db="EMBL/GenBank/DDBJ databases">
        <title>Taro Niue Genome Assembly and Annotation.</title>
        <authorList>
            <person name="Atibalentja N."/>
            <person name="Keating K."/>
            <person name="Fields C.J."/>
        </authorList>
    </citation>
    <scope>NUCLEOTIDE SEQUENCE</scope>
    <source>
        <strain evidence="1">Niue_2</strain>
        <tissue evidence="1">Leaf</tissue>
    </source>
</reference>
<dbReference type="Proteomes" id="UP000652761">
    <property type="component" value="Unassembled WGS sequence"/>
</dbReference>
<dbReference type="AlphaFoldDB" id="A0A843XTG2"/>
<sequence length="72" mass="7877">MRATCCVRGRAADVRSGKASPEADAIRFGRTEFSQALLDRGRSCCGRFRFLARCSSRSRPEDVARRGGNAVP</sequence>
<keyword evidence="2" id="KW-1185">Reference proteome</keyword>
<evidence type="ECO:0000313" key="1">
    <source>
        <dbReference type="EMBL" id="MQM22145.1"/>
    </source>
</evidence>
<dbReference type="EMBL" id="NMUH01012227">
    <property type="protein sequence ID" value="MQM22145.1"/>
    <property type="molecule type" value="Genomic_DNA"/>
</dbReference>
<gene>
    <name evidence="1" type="ORF">Taro_055193</name>
</gene>
<organism evidence="1 2">
    <name type="scientific">Colocasia esculenta</name>
    <name type="common">Wild taro</name>
    <name type="synonym">Arum esculentum</name>
    <dbReference type="NCBI Taxonomy" id="4460"/>
    <lineage>
        <taxon>Eukaryota</taxon>
        <taxon>Viridiplantae</taxon>
        <taxon>Streptophyta</taxon>
        <taxon>Embryophyta</taxon>
        <taxon>Tracheophyta</taxon>
        <taxon>Spermatophyta</taxon>
        <taxon>Magnoliopsida</taxon>
        <taxon>Liliopsida</taxon>
        <taxon>Araceae</taxon>
        <taxon>Aroideae</taxon>
        <taxon>Colocasieae</taxon>
        <taxon>Colocasia</taxon>
    </lineage>
</organism>
<accession>A0A843XTG2</accession>